<evidence type="ECO:0000256" key="10">
    <source>
        <dbReference type="ARBA" id="ARBA00023136"/>
    </source>
</evidence>
<dbReference type="InterPro" id="IPR018212">
    <property type="entry name" value="Na/solute_symporter_CS"/>
</dbReference>
<dbReference type="InterPro" id="IPR038377">
    <property type="entry name" value="Na/Glc_symporter_sf"/>
</dbReference>
<dbReference type="Proteomes" id="UP001319827">
    <property type="component" value="Chromosome"/>
</dbReference>
<feature type="transmembrane region" description="Helical" evidence="13">
    <location>
        <begin position="69"/>
        <end position="87"/>
    </location>
</feature>
<gene>
    <name evidence="14" type="ORF">DESUT3_24780</name>
</gene>
<dbReference type="RefSeq" id="WP_318835938.1">
    <property type="nucleotide sequence ID" value="NZ_AP024355.1"/>
</dbReference>
<feature type="transmembrane region" description="Helical" evidence="13">
    <location>
        <begin position="294"/>
        <end position="318"/>
    </location>
</feature>
<feature type="transmembrane region" description="Helical" evidence="13">
    <location>
        <begin position="166"/>
        <end position="187"/>
    </location>
</feature>
<evidence type="ECO:0000256" key="9">
    <source>
        <dbReference type="ARBA" id="ARBA00023065"/>
    </source>
</evidence>
<evidence type="ECO:0000256" key="6">
    <source>
        <dbReference type="ARBA" id="ARBA00022847"/>
    </source>
</evidence>
<dbReference type="PROSITE" id="PS00457">
    <property type="entry name" value="NA_SOLUT_SYMP_2"/>
    <property type="match status" value="1"/>
</dbReference>
<dbReference type="PANTHER" id="PTHR48086">
    <property type="entry name" value="SODIUM/PROLINE SYMPORTER-RELATED"/>
    <property type="match status" value="1"/>
</dbReference>
<feature type="transmembrane region" description="Helical" evidence="13">
    <location>
        <begin position="391"/>
        <end position="411"/>
    </location>
</feature>
<evidence type="ECO:0000256" key="7">
    <source>
        <dbReference type="ARBA" id="ARBA00022989"/>
    </source>
</evidence>
<dbReference type="InterPro" id="IPR001734">
    <property type="entry name" value="Na/solute_symporter"/>
</dbReference>
<feature type="transmembrane region" description="Helical" evidence="13">
    <location>
        <begin position="511"/>
        <end position="530"/>
    </location>
</feature>
<evidence type="ECO:0000256" key="3">
    <source>
        <dbReference type="ARBA" id="ARBA00022448"/>
    </source>
</evidence>
<evidence type="ECO:0000256" key="5">
    <source>
        <dbReference type="ARBA" id="ARBA00022692"/>
    </source>
</evidence>
<evidence type="ECO:0000256" key="13">
    <source>
        <dbReference type="SAM" id="Phobius"/>
    </source>
</evidence>
<dbReference type="CDD" id="cd10322">
    <property type="entry name" value="SLC5sbd"/>
    <property type="match status" value="1"/>
</dbReference>
<proteinExistence type="inferred from homology"/>
<feature type="transmembrane region" description="Helical" evidence="13">
    <location>
        <begin position="199"/>
        <end position="226"/>
    </location>
</feature>
<evidence type="ECO:0008006" key="16">
    <source>
        <dbReference type="Google" id="ProtNLM"/>
    </source>
</evidence>
<dbReference type="EMBL" id="AP024355">
    <property type="protein sequence ID" value="BCR05409.1"/>
    <property type="molecule type" value="Genomic_DNA"/>
</dbReference>
<feature type="transmembrane region" description="Helical" evidence="13">
    <location>
        <begin position="341"/>
        <end position="370"/>
    </location>
</feature>
<keyword evidence="8" id="KW-0915">Sodium</keyword>
<evidence type="ECO:0000313" key="14">
    <source>
        <dbReference type="EMBL" id="BCR05409.1"/>
    </source>
</evidence>
<keyword evidence="11" id="KW-0739">Sodium transport</keyword>
<evidence type="ECO:0000256" key="4">
    <source>
        <dbReference type="ARBA" id="ARBA00022475"/>
    </source>
</evidence>
<keyword evidence="6" id="KW-0769">Symport</keyword>
<comment type="similarity">
    <text evidence="2">Belongs to the sodium:solute symporter (SSF) (TC 2.A.21) family.</text>
</comment>
<dbReference type="Gene3D" id="1.20.1730.10">
    <property type="entry name" value="Sodium/glucose cotransporter"/>
    <property type="match status" value="1"/>
</dbReference>
<reference evidence="14 15" key="1">
    <citation type="journal article" date="2016" name="C (Basel)">
        <title>Selective Growth of and Electricity Production by Marine Exoelectrogenic Bacteria in Self-Aggregated Hydrogel of Microbially Reduced Graphene Oxide.</title>
        <authorList>
            <person name="Yoshida N."/>
            <person name="Goto Y."/>
            <person name="Miyata Y."/>
        </authorList>
    </citation>
    <scope>NUCLEOTIDE SEQUENCE [LARGE SCALE GENOMIC DNA]</scope>
    <source>
        <strain evidence="14 15">NIT-T3</strain>
    </source>
</reference>
<sequence>MIPVSTVAAISLLYFVLLFAVAFYADQRREQNRSIISNANIYSLSLAVYATSWTFYGSVGRAATTGLDFLPVYLGPTLIAFIWWFLLRKMVRISKEHNIVSIADFISSRYGKSILLGGSVTVFAVLGIMPYIALQLKAVAHTFDLLSLPPDAGGRGVQSLIPELPAYIDTGFIVALFLALFGVLFGARHLDASERHEGLVAAIALESLVKLLAFVAVGVFVTYGLFDGFTDIFSRFLAEFPDRSHLLLLDTQQIPYIKWFSLTFVSMMAFMFLPRQFHIMVIENSDESHIQSAMWKFPAYMFLINLFVIPIALGGLLLNDGDTSLADYFVIHLPLANGQPWLAMLVFIGGFSASAGMVMVESVALSTMILNHLVMPFIIRFSIQGSDISGLLINIKRVGIVAVIFLGYLYYRIIGDSAALVNIGLISFIAATQFAPAVIGGLYWRRATLLGAATGLILGFVVWFYTLLIPSFVRSGWLESDILEQGLFGLSALRPLELFGLSGFDIWSHSLFWTLFFNIGAFLAFSLFTAPGRAELEQARKFVDVFGKPAETGPRKRFSKAPSIMEFVELMTKFIGEKQAHAAIAEYLGDREIDAKGSLSEYEIPGLKRFTERTLAGSVGAAPARIIIENYLATKGSQMEDVFDVFGTVSLSRTASREQLSVLYEAARIVASGGELQVIMDKILEIFK</sequence>
<dbReference type="PROSITE" id="PS50283">
    <property type="entry name" value="NA_SOLUT_SYMP_3"/>
    <property type="match status" value="1"/>
</dbReference>
<keyword evidence="4" id="KW-1003">Cell membrane</keyword>
<evidence type="ECO:0000256" key="8">
    <source>
        <dbReference type="ARBA" id="ARBA00023053"/>
    </source>
</evidence>
<comment type="catalytic activity">
    <reaction evidence="12">
        <text>L-proline(in) + Na(+)(in) = L-proline(out) + Na(+)(out)</text>
        <dbReference type="Rhea" id="RHEA:28967"/>
        <dbReference type="ChEBI" id="CHEBI:29101"/>
        <dbReference type="ChEBI" id="CHEBI:60039"/>
    </reaction>
</comment>
<protein>
    <recommendedName>
        <fullName evidence="16">Na+/solute symporter</fullName>
    </recommendedName>
</protein>
<dbReference type="InterPro" id="IPR050277">
    <property type="entry name" value="Sodium:Solute_Symporter"/>
</dbReference>
<feature type="transmembrane region" description="Helical" evidence="13">
    <location>
        <begin position="114"/>
        <end position="134"/>
    </location>
</feature>
<feature type="transmembrane region" description="Helical" evidence="13">
    <location>
        <begin position="37"/>
        <end position="57"/>
    </location>
</feature>
<evidence type="ECO:0000256" key="2">
    <source>
        <dbReference type="ARBA" id="ARBA00006434"/>
    </source>
</evidence>
<evidence type="ECO:0000313" key="15">
    <source>
        <dbReference type="Proteomes" id="UP001319827"/>
    </source>
</evidence>
<feature type="transmembrane region" description="Helical" evidence="13">
    <location>
        <begin position="449"/>
        <end position="473"/>
    </location>
</feature>
<keyword evidence="9" id="KW-0406">Ion transport</keyword>
<dbReference type="PANTHER" id="PTHR48086:SF3">
    <property type="entry name" value="SODIUM_PROLINE SYMPORTER"/>
    <property type="match status" value="1"/>
</dbReference>
<keyword evidence="15" id="KW-1185">Reference proteome</keyword>
<feature type="transmembrane region" description="Helical" evidence="13">
    <location>
        <begin position="423"/>
        <end position="444"/>
    </location>
</feature>
<evidence type="ECO:0000256" key="11">
    <source>
        <dbReference type="ARBA" id="ARBA00023201"/>
    </source>
</evidence>
<comment type="subcellular location">
    <subcellularLocation>
        <location evidence="1">Cell membrane</location>
        <topology evidence="1">Multi-pass membrane protein</topology>
    </subcellularLocation>
</comment>
<keyword evidence="3" id="KW-0813">Transport</keyword>
<evidence type="ECO:0000256" key="12">
    <source>
        <dbReference type="ARBA" id="ARBA00033708"/>
    </source>
</evidence>
<evidence type="ECO:0000256" key="1">
    <source>
        <dbReference type="ARBA" id="ARBA00004651"/>
    </source>
</evidence>
<organism evidence="14 15">
    <name type="scientific">Desulfuromonas versatilis</name>
    <dbReference type="NCBI Taxonomy" id="2802975"/>
    <lineage>
        <taxon>Bacteria</taxon>
        <taxon>Pseudomonadati</taxon>
        <taxon>Thermodesulfobacteriota</taxon>
        <taxon>Desulfuromonadia</taxon>
        <taxon>Desulfuromonadales</taxon>
        <taxon>Desulfuromonadaceae</taxon>
        <taxon>Desulfuromonas</taxon>
    </lineage>
</organism>
<feature type="transmembrane region" description="Helical" evidence="13">
    <location>
        <begin position="6"/>
        <end position="25"/>
    </location>
</feature>
<reference evidence="14 15" key="2">
    <citation type="journal article" date="2021" name="Int. J. Syst. Evol. Microbiol.">
        <title>Isolation and Polyphasic Characterization of Desulfuromonas versatilis sp. Nov., an Electrogenic Bacteria Capable of Versatile Metabolism Isolated from a Graphene Oxide-Reducing Enrichment Culture.</title>
        <authorList>
            <person name="Xie L."/>
            <person name="Yoshida N."/>
            <person name="Ishii S."/>
            <person name="Meng L."/>
        </authorList>
    </citation>
    <scope>NUCLEOTIDE SEQUENCE [LARGE SCALE GENOMIC DNA]</scope>
    <source>
        <strain evidence="14 15">NIT-T3</strain>
    </source>
</reference>
<accession>A0ABM8HXV2</accession>
<keyword evidence="7 13" id="KW-1133">Transmembrane helix</keyword>
<keyword evidence="5 13" id="KW-0812">Transmembrane</keyword>
<name>A0ABM8HXV2_9BACT</name>
<feature type="transmembrane region" description="Helical" evidence="13">
    <location>
        <begin position="256"/>
        <end position="273"/>
    </location>
</feature>
<keyword evidence="10 13" id="KW-0472">Membrane</keyword>